<protein>
    <submittedName>
        <fullName evidence="1">Uncharacterized protein</fullName>
    </submittedName>
</protein>
<dbReference type="Proteomes" id="UP000277580">
    <property type="component" value="Unassembled WGS sequence"/>
</dbReference>
<evidence type="ECO:0000313" key="1">
    <source>
        <dbReference type="EMBL" id="RPB11999.1"/>
    </source>
</evidence>
<organism evidence="1 2">
    <name type="scientific">Morchella conica CCBAS932</name>
    <dbReference type="NCBI Taxonomy" id="1392247"/>
    <lineage>
        <taxon>Eukaryota</taxon>
        <taxon>Fungi</taxon>
        <taxon>Dikarya</taxon>
        <taxon>Ascomycota</taxon>
        <taxon>Pezizomycotina</taxon>
        <taxon>Pezizomycetes</taxon>
        <taxon>Pezizales</taxon>
        <taxon>Morchellaceae</taxon>
        <taxon>Morchella</taxon>
    </lineage>
</organism>
<sequence length="318" mass="36134">MQELYLQGTAFNILKACMTQSPHPFDEAVFKNLQSALTPSGELSALHDKYIPGLNPPEDTQHDEPKLREADALWATIARASKAIFEGMTERKRVKLGLNDVFKIWARLEEETGMLRFSQRLHRLNHHLLACEQILGLYGGIPLSAERQSTQDMQILEQVVFPASEQLVRLHGHLLDAAGPRSGSPVQQQTNEGVLSQIRSTTSNDYRGYHRFEDIMLRLVTVGPKLTALLCVSEKIIVAQHELQDFSRLVLDYPRLAGAHASYQNHFIEVHLLPLRKTLIDRVDHISKITAWEDGRREPAAQELILMSRDMVQRLQIK</sequence>
<proteinExistence type="predicted"/>
<dbReference type="InParanoid" id="A0A3N4KRH1"/>
<dbReference type="AlphaFoldDB" id="A0A3N4KRH1"/>
<dbReference type="OrthoDB" id="5343140at2759"/>
<evidence type="ECO:0000313" key="2">
    <source>
        <dbReference type="Proteomes" id="UP000277580"/>
    </source>
</evidence>
<dbReference type="EMBL" id="ML119131">
    <property type="protein sequence ID" value="RPB11999.1"/>
    <property type="molecule type" value="Genomic_DNA"/>
</dbReference>
<reference evidence="1 2" key="1">
    <citation type="journal article" date="2018" name="Nat. Ecol. Evol.">
        <title>Pezizomycetes genomes reveal the molecular basis of ectomycorrhizal truffle lifestyle.</title>
        <authorList>
            <person name="Murat C."/>
            <person name="Payen T."/>
            <person name="Noel B."/>
            <person name="Kuo A."/>
            <person name="Morin E."/>
            <person name="Chen J."/>
            <person name="Kohler A."/>
            <person name="Krizsan K."/>
            <person name="Balestrini R."/>
            <person name="Da Silva C."/>
            <person name="Montanini B."/>
            <person name="Hainaut M."/>
            <person name="Levati E."/>
            <person name="Barry K.W."/>
            <person name="Belfiori B."/>
            <person name="Cichocki N."/>
            <person name="Clum A."/>
            <person name="Dockter R.B."/>
            <person name="Fauchery L."/>
            <person name="Guy J."/>
            <person name="Iotti M."/>
            <person name="Le Tacon F."/>
            <person name="Lindquist E.A."/>
            <person name="Lipzen A."/>
            <person name="Malagnac F."/>
            <person name="Mello A."/>
            <person name="Molinier V."/>
            <person name="Miyauchi S."/>
            <person name="Poulain J."/>
            <person name="Riccioni C."/>
            <person name="Rubini A."/>
            <person name="Sitrit Y."/>
            <person name="Splivallo R."/>
            <person name="Traeger S."/>
            <person name="Wang M."/>
            <person name="Zifcakova L."/>
            <person name="Wipf D."/>
            <person name="Zambonelli A."/>
            <person name="Paolocci F."/>
            <person name="Nowrousian M."/>
            <person name="Ottonello S."/>
            <person name="Baldrian P."/>
            <person name="Spatafora J.W."/>
            <person name="Henrissat B."/>
            <person name="Nagy L.G."/>
            <person name="Aury J.M."/>
            <person name="Wincker P."/>
            <person name="Grigoriev I.V."/>
            <person name="Bonfante P."/>
            <person name="Martin F.M."/>
        </authorList>
    </citation>
    <scope>NUCLEOTIDE SEQUENCE [LARGE SCALE GENOMIC DNA]</scope>
    <source>
        <strain evidence="1 2">CCBAS932</strain>
    </source>
</reference>
<name>A0A3N4KRH1_9PEZI</name>
<gene>
    <name evidence="1" type="ORF">P167DRAFT_574655</name>
</gene>
<keyword evidence="2" id="KW-1185">Reference proteome</keyword>
<accession>A0A3N4KRH1</accession>